<sequence length="271" mass="28839">MALALPDFPWDTLRPLAARAREHVDGIVDLSVGSPVDATPQVIRDALVAATDAHAYPATVGTPALREAIAAWFARRRGVPGLGAEHVLPTIGSKEFIAGLPFQLGLGPGDVVVHPATAYPTYAIGALAVGATPLASDNPAEWPEATKLVWLNSPGNPDGRVLGVDELRAAVARARELGALIIGDECYAELGWTGSGRTARPLHPRSRGRRRFGRRRARRVLAQQAVQPRGVPRRVRRGRPRRARRPARGAQAPRPAAAGPRAARHDGRAPG</sequence>
<comment type="caution">
    <text evidence="6">The sequence shown here is derived from an EMBL/GenBank/DDBJ whole genome shotgun (WGS) entry which is preliminary data.</text>
</comment>
<evidence type="ECO:0000256" key="1">
    <source>
        <dbReference type="ARBA" id="ARBA00001933"/>
    </source>
</evidence>
<dbReference type="InterPro" id="IPR050881">
    <property type="entry name" value="LL-DAP_aminotransferase"/>
</dbReference>
<dbReference type="CDD" id="cd00609">
    <property type="entry name" value="AAT_like"/>
    <property type="match status" value="1"/>
</dbReference>
<dbReference type="InterPro" id="IPR015421">
    <property type="entry name" value="PyrdxlP-dep_Trfase_major"/>
</dbReference>
<feature type="compositionally biased region" description="Low complexity" evidence="4">
    <location>
        <begin position="248"/>
        <end position="261"/>
    </location>
</feature>
<dbReference type="AlphaFoldDB" id="A0AA37UIC0"/>
<keyword evidence="7" id="KW-1185">Reference proteome</keyword>
<evidence type="ECO:0000256" key="2">
    <source>
        <dbReference type="ARBA" id="ARBA00022576"/>
    </source>
</evidence>
<evidence type="ECO:0000259" key="5">
    <source>
        <dbReference type="Pfam" id="PF00155"/>
    </source>
</evidence>
<evidence type="ECO:0000256" key="4">
    <source>
        <dbReference type="SAM" id="MobiDB-lite"/>
    </source>
</evidence>
<reference evidence="6 7" key="1">
    <citation type="journal article" date="2014" name="Int. J. Syst. Evol. Microbiol.">
        <title>Complete genome sequence of Corynebacterium casei LMG S-19264T (=DSM 44701T), isolated from a smear-ripened cheese.</title>
        <authorList>
            <consortium name="US DOE Joint Genome Institute (JGI-PGF)"/>
            <person name="Walter F."/>
            <person name="Albersmeier A."/>
            <person name="Kalinowski J."/>
            <person name="Ruckert C."/>
        </authorList>
    </citation>
    <scope>NUCLEOTIDE SEQUENCE [LARGE SCALE GENOMIC DNA]</scope>
    <source>
        <strain evidence="6 7">NBRC 112289</strain>
    </source>
</reference>
<keyword evidence="2" id="KW-0032">Aminotransferase</keyword>
<dbReference type="GO" id="GO:0030170">
    <property type="term" value="F:pyridoxal phosphate binding"/>
    <property type="evidence" value="ECO:0007669"/>
    <property type="project" value="InterPro"/>
</dbReference>
<feature type="compositionally biased region" description="Low complexity" evidence="4">
    <location>
        <begin position="220"/>
        <end position="230"/>
    </location>
</feature>
<dbReference type="Pfam" id="PF00155">
    <property type="entry name" value="Aminotran_1_2"/>
    <property type="match status" value="1"/>
</dbReference>
<feature type="compositionally biased region" description="Basic residues" evidence="4">
    <location>
        <begin position="231"/>
        <end position="247"/>
    </location>
</feature>
<dbReference type="InterPro" id="IPR015422">
    <property type="entry name" value="PyrdxlP-dep_Trfase_small"/>
</dbReference>
<dbReference type="Gene3D" id="3.90.1150.10">
    <property type="entry name" value="Aspartate Aminotransferase, domain 1"/>
    <property type="match status" value="1"/>
</dbReference>
<accession>A0AA37UIC0</accession>
<gene>
    <name evidence="6" type="ORF">GCM10025874_30080</name>
</gene>
<dbReference type="InterPro" id="IPR015424">
    <property type="entry name" value="PyrdxlP-dep_Trfase"/>
</dbReference>
<evidence type="ECO:0000256" key="3">
    <source>
        <dbReference type="ARBA" id="ARBA00022679"/>
    </source>
</evidence>
<dbReference type="EMBL" id="BSUL01000001">
    <property type="protein sequence ID" value="GMA29755.1"/>
    <property type="molecule type" value="Genomic_DNA"/>
</dbReference>
<feature type="domain" description="Aminotransferase class I/classII large" evidence="5">
    <location>
        <begin position="27"/>
        <end position="195"/>
    </location>
</feature>
<keyword evidence="3" id="KW-0808">Transferase</keyword>
<dbReference type="SUPFAM" id="SSF53383">
    <property type="entry name" value="PLP-dependent transferases"/>
    <property type="match status" value="1"/>
</dbReference>
<evidence type="ECO:0000313" key="6">
    <source>
        <dbReference type="EMBL" id="GMA29755.1"/>
    </source>
</evidence>
<dbReference type="GO" id="GO:0008483">
    <property type="term" value="F:transaminase activity"/>
    <property type="evidence" value="ECO:0007669"/>
    <property type="project" value="UniProtKB-KW"/>
</dbReference>
<dbReference type="InterPro" id="IPR004839">
    <property type="entry name" value="Aminotransferase_I/II_large"/>
</dbReference>
<dbReference type="PANTHER" id="PTHR42832">
    <property type="entry name" value="AMINO ACID AMINOTRANSFERASE"/>
    <property type="match status" value="1"/>
</dbReference>
<protein>
    <recommendedName>
        <fullName evidence="5">Aminotransferase class I/classII large domain-containing protein</fullName>
    </recommendedName>
</protein>
<dbReference type="Gene3D" id="3.40.640.10">
    <property type="entry name" value="Type I PLP-dependent aspartate aminotransferase-like (Major domain)"/>
    <property type="match status" value="1"/>
</dbReference>
<dbReference type="Proteomes" id="UP001157160">
    <property type="component" value="Unassembled WGS sequence"/>
</dbReference>
<name>A0AA37UIC0_9MICO</name>
<feature type="region of interest" description="Disordered" evidence="4">
    <location>
        <begin position="194"/>
        <end position="271"/>
    </location>
</feature>
<comment type="cofactor">
    <cofactor evidence="1">
        <name>pyridoxal 5'-phosphate</name>
        <dbReference type="ChEBI" id="CHEBI:597326"/>
    </cofactor>
</comment>
<organism evidence="6 7">
    <name type="scientific">Arenivirga flava</name>
    <dbReference type="NCBI Taxonomy" id="1930060"/>
    <lineage>
        <taxon>Bacteria</taxon>
        <taxon>Bacillati</taxon>
        <taxon>Actinomycetota</taxon>
        <taxon>Actinomycetes</taxon>
        <taxon>Micrococcales</taxon>
        <taxon>Microbacteriaceae</taxon>
        <taxon>Arenivirga</taxon>
    </lineage>
</organism>
<dbReference type="PANTHER" id="PTHR42832:SF3">
    <property type="entry name" value="L-GLUTAMINE--4-(METHYLSULFANYL)-2-OXOBUTANOATE AMINOTRANSFERASE"/>
    <property type="match status" value="1"/>
</dbReference>
<evidence type="ECO:0000313" key="7">
    <source>
        <dbReference type="Proteomes" id="UP001157160"/>
    </source>
</evidence>
<feature type="compositionally biased region" description="Basic residues" evidence="4">
    <location>
        <begin position="200"/>
        <end position="219"/>
    </location>
</feature>
<proteinExistence type="predicted"/>